<dbReference type="Proteomes" id="UP000467240">
    <property type="component" value="Unassembled WGS sequence"/>
</dbReference>
<protein>
    <submittedName>
        <fullName evidence="3">Uncharacterized protein</fullName>
    </submittedName>
</protein>
<keyword evidence="2" id="KW-0812">Transmembrane</keyword>
<dbReference type="AlphaFoldDB" id="A0A7J5BZC0"/>
<name>A0A7J5BZC0_9MICO</name>
<accession>A0A7J5BZC0</accession>
<comment type="caution">
    <text evidence="3">The sequence shown here is derived from an EMBL/GenBank/DDBJ whole genome shotgun (WGS) entry which is preliminary data.</text>
</comment>
<keyword evidence="2" id="KW-0472">Membrane</keyword>
<evidence type="ECO:0000256" key="1">
    <source>
        <dbReference type="SAM" id="MobiDB-lite"/>
    </source>
</evidence>
<proteinExistence type="predicted"/>
<sequence length="627" mass="62242">MDDRDAPNEQTDDVGDEPRDERTVTPGHGEGTSNVAVAREAPDPHGSDGTDDENDRSEAIHDAEPATVHEAVHDLEPVSGDRSVGDEDADVAADEHPDDAVLLRSEVPSFEASPSVPSTSDVAGIDAEPRNIDVDVDVDVDSDADADSDSDSDADSTVLLSKGSASGSETAAGAGAGAETVVTSGSGSDIVFGGFESAAVDAEPDVDADADSTVLLSKGPAFEPGPVVATSTGPTTDIAFGGAEPADTGADATPLLSKGPAFESGPAAVNSGPADAGADAGADSTVILSKGPSFEPGPAGGTEAAPSIESSASTDGEPDEPIGSTVSLSKLADGPARAGTSASVTDTALGASPPLGDGLIAGPAAAPAPETGDGTARGGRRVLVLAALGVVVFLVAAVGTGALWSALSGGTSGGPAAADPASTSSGAPGLDTSYFDGLVEQGDVDGTAESGGGNAKQPSRELVYESLMSAKTPKLCEHAPSSFHDGLVGDSPFETYTGQTDGGAWLKWIEPSADSRDHYAAFVDVTGDGIEDVAVAVGCYMGGTAMWPDNVVFYEVDESGGVTLLDGTSIGEISSTGRANFQSFTVTDAGVEVAWLASITAADEPIPWTADLTWTASGLTVSNASPH</sequence>
<keyword evidence="4" id="KW-1185">Reference proteome</keyword>
<feature type="compositionally biased region" description="Low complexity" evidence="1">
    <location>
        <begin position="272"/>
        <end position="283"/>
    </location>
</feature>
<evidence type="ECO:0000313" key="3">
    <source>
        <dbReference type="EMBL" id="KAB1659659.1"/>
    </source>
</evidence>
<feature type="transmembrane region" description="Helical" evidence="2">
    <location>
        <begin position="382"/>
        <end position="404"/>
    </location>
</feature>
<feature type="region of interest" description="Disordered" evidence="1">
    <location>
        <begin position="217"/>
        <end position="375"/>
    </location>
</feature>
<dbReference type="RefSeq" id="WP_158039823.1">
    <property type="nucleotide sequence ID" value="NZ_JACCFV010000001.1"/>
</dbReference>
<feature type="compositionally biased region" description="Low complexity" evidence="1">
    <location>
        <begin position="163"/>
        <end position="185"/>
    </location>
</feature>
<evidence type="ECO:0000313" key="4">
    <source>
        <dbReference type="Proteomes" id="UP000467240"/>
    </source>
</evidence>
<feature type="compositionally biased region" description="Acidic residues" evidence="1">
    <location>
        <begin position="134"/>
        <end position="154"/>
    </location>
</feature>
<organism evidence="3 4">
    <name type="scientific">Pseudoclavibacter chungangensis</name>
    <dbReference type="NCBI Taxonomy" id="587635"/>
    <lineage>
        <taxon>Bacteria</taxon>
        <taxon>Bacillati</taxon>
        <taxon>Actinomycetota</taxon>
        <taxon>Actinomycetes</taxon>
        <taxon>Micrococcales</taxon>
        <taxon>Microbacteriaceae</taxon>
        <taxon>Pseudoclavibacter</taxon>
    </lineage>
</organism>
<reference evidence="3 4" key="1">
    <citation type="submission" date="2019-09" db="EMBL/GenBank/DDBJ databases">
        <title>Phylogeny of genus Pseudoclavibacter and closely related genus.</title>
        <authorList>
            <person name="Li Y."/>
        </authorList>
    </citation>
    <scope>NUCLEOTIDE SEQUENCE [LARGE SCALE GENOMIC DNA]</scope>
    <source>
        <strain evidence="3 4">DSM 23821</strain>
    </source>
</reference>
<keyword evidence="2" id="KW-1133">Transmembrane helix</keyword>
<feature type="region of interest" description="Disordered" evidence="1">
    <location>
        <begin position="409"/>
        <end position="432"/>
    </location>
</feature>
<feature type="compositionally biased region" description="Low complexity" evidence="1">
    <location>
        <begin position="353"/>
        <end position="374"/>
    </location>
</feature>
<dbReference type="OrthoDB" id="5150233at2"/>
<feature type="region of interest" description="Disordered" evidence="1">
    <location>
        <begin position="1"/>
        <end position="185"/>
    </location>
</feature>
<evidence type="ECO:0000256" key="2">
    <source>
        <dbReference type="SAM" id="Phobius"/>
    </source>
</evidence>
<gene>
    <name evidence="3" type="ORF">F8O01_05220</name>
</gene>
<dbReference type="EMBL" id="WBJZ01000005">
    <property type="protein sequence ID" value="KAB1659659.1"/>
    <property type="molecule type" value="Genomic_DNA"/>
</dbReference>